<geneLocation type="plasmid" evidence="1 2">
    <name>pHLB</name>
</geneLocation>
<name>A0AA47JN69_VIBPH</name>
<keyword evidence="1" id="KW-0614">Plasmid</keyword>
<dbReference type="AlphaFoldDB" id="A0AA47JN69"/>
<protein>
    <submittedName>
        <fullName evidence="1">Uncharacterized protein</fullName>
    </submittedName>
</protein>
<dbReference type="RefSeq" id="WP_077202386.1">
    <property type="nucleotide sequence ID" value="NZ_CP114197.1"/>
</dbReference>
<evidence type="ECO:0000313" key="1">
    <source>
        <dbReference type="EMBL" id="WAT93878.1"/>
    </source>
</evidence>
<organism evidence="1 2">
    <name type="scientific">Vibrio parahaemolyticus</name>
    <dbReference type="NCBI Taxonomy" id="670"/>
    <lineage>
        <taxon>Bacteria</taxon>
        <taxon>Pseudomonadati</taxon>
        <taxon>Pseudomonadota</taxon>
        <taxon>Gammaproteobacteria</taxon>
        <taxon>Vibrionales</taxon>
        <taxon>Vibrionaceae</taxon>
        <taxon>Vibrio</taxon>
    </lineage>
</organism>
<dbReference type="Proteomes" id="UP001156560">
    <property type="component" value="Plasmid pHLB"/>
</dbReference>
<accession>A0AA47JN69</accession>
<proteinExistence type="predicted"/>
<evidence type="ECO:0000313" key="2">
    <source>
        <dbReference type="Proteomes" id="UP001156560"/>
    </source>
</evidence>
<reference evidence="1" key="1">
    <citation type="submission" date="2023-06" db="EMBL/GenBank/DDBJ databases">
        <title>Vibrio parahaemolyticus become highly virulent by producing novel Tc toxins.</title>
        <authorList>
            <person name="Yang F."/>
            <person name="You Y."/>
            <person name="Lai Q."/>
            <person name="Xu L."/>
            <person name="Li F."/>
        </authorList>
    </citation>
    <scope>NUCLEOTIDE SEQUENCE</scope>
    <source>
        <strain evidence="1">Vp-HL-202005</strain>
        <plasmid evidence="1">pHLB</plasmid>
    </source>
</reference>
<dbReference type="EMBL" id="CP114197">
    <property type="protein sequence ID" value="WAT93878.1"/>
    <property type="molecule type" value="Genomic_DNA"/>
</dbReference>
<sequence length="291" mass="34065">MIFSEYFSKLVDYKQLTRKEVLRLFHLSGYDDISHVDSITLSRWLNGKTTPNLYKQLIIVSCLNGSVLDFIKNLNIDELKGNQNDENFYSSYVRKVDYAHNSINYIERSQERRTKIESLSSQEILKKFEFFHRNFSSYRSISDNLELSLAEGGTLISCFESEQIVGHIAYFECSKLKTKKVELSNVLFFTPIYYADSVVLREIMVEFFTRYLNQVVDRFCYAVGFTRSGKKLDFHHYFGGAENLEFFPPDEADKISNTDKGLFLVKVDLLKYLSKKVILKEVLEHINKKKE</sequence>
<gene>
    <name evidence="1" type="ORF">O1Q84_26775</name>
</gene>